<dbReference type="GO" id="GO:0006535">
    <property type="term" value="P:cysteine biosynthetic process from serine"/>
    <property type="evidence" value="ECO:0007669"/>
    <property type="project" value="InterPro"/>
</dbReference>
<dbReference type="InterPro" id="IPR005881">
    <property type="entry name" value="Ser_O-AcTrfase"/>
</dbReference>
<evidence type="ECO:0000256" key="4">
    <source>
        <dbReference type="ARBA" id="ARBA00022679"/>
    </source>
</evidence>
<protein>
    <recommendedName>
        <fullName evidence="2">serine O-acetyltransferase</fullName>
        <ecNumber evidence="2">2.3.1.30</ecNumber>
    </recommendedName>
</protein>
<feature type="region of interest" description="Disordered" evidence="7">
    <location>
        <begin position="228"/>
        <end position="275"/>
    </location>
</feature>
<dbReference type="Proteomes" id="UP000219621">
    <property type="component" value="Unassembled WGS sequence"/>
</dbReference>
<dbReference type="NCBIfam" id="NF041874">
    <property type="entry name" value="EPS_EpsC"/>
    <property type="match status" value="1"/>
</dbReference>
<evidence type="ECO:0000256" key="2">
    <source>
        <dbReference type="ARBA" id="ARBA00013266"/>
    </source>
</evidence>
<dbReference type="SUPFAM" id="SSF51161">
    <property type="entry name" value="Trimeric LpxA-like enzymes"/>
    <property type="match status" value="1"/>
</dbReference>
<dbReference type="InterPro" id="IPR045304">
    <property type="entry name" value="LbH_SAT"/>
</dbReference>
<dbReference type="GO" id="GO:0005737">
    <property type="term" value="C:cytoplasm"/>
    <property type="evidence" value="ECO:0007669"/>
    <property type="project" value="InterPro"/>
</dbReference>
<gene>
    <name evidence="8" type="ORF">SAMN05421508_1058</name>
</gene>
<name>A0A286GJY3_9PROT</name>
<dbReference type="PANTHER" id="PTHR42811">
    <property type="entry name" value="SERINE ACETYLTRANSFERASE"/>
    <property type="match status" value="1"/>
</dbReference>
<evidence type="ECO:0000313" key="8">
    <source>
        <dbReference type="EMBL" id="SOD95810.1"/>
    </source>
</evidence>
<feature type="compositionally biased region" description="Low complexity" evidence="7">
    <location>
        <begin position="245"/>
        <end position="259"/>
    </location>
</feature>
<dbReference type="AlphaFoldDB" id="A0A286GJY3"/>
<evidence type="ECO:0000256" key="7">
    <source>
        <dbReference type="SAM" id="MobiDB-lite"/>
    </source>
</evidence>
<proteinExistence type="inferred from homology"/>
<dbReference type="EMBL" id="OCNJ01000005">
    <property type="protein sequence ID" value="SOD95810.1"/>
    <property type="molecule type" value="Genomic_DNA"/>
</dbReference>
<comment type="catalytic activity">
    <reaction evidence="6">
        <text>L-serine + acetyl-CoA = O-acetyl-L-serine + CoA</text>
        <dbReference type="Rhea" id="RHEA:24560"/>
        <dbReference type="ChEBI" id="CHEBI:33384"/>
        <dbReference type="ChEBI" id="CHEBI:57287"/>
        <dbReference type="ChEBI" id="CHEBI:57288"/>
        <dbReference type="ChEBI" id="CHEBI:58340"/>
        <dbReference type="EC" id="2.3.1.30"/>
    </reaction>
</comment>
<evidence type="ECO:0000256" key="3">
    <source>
        <dbReference type="ARBA" id="ARBA00022605"/>
    </source>
</evidence>
<evidence type="ECO:0000313" key="9">
    <source>
        <dbReference type="Proteomes" id="UP000219621"/>
    </source>
</evidence>
<dbReference type="InterPro" id="IPR042122">
    <property type="entry name" value="Ser_AcTrfase_N_sf"/>
</dbReference>
<accession>A0A286GJY3</accession>
<evidence type="ECO:0000256" key="5">
    <source>
        <dbReference type="ARBA" id="ARBA00023315"/>
    </source>
</evidence>
<keyword evidence="5" id="KW-0012">Acyltransferase</keyword>
<keyword evidence="3" id="KW-0028">Amino-acid biosynthesis</keyword>
<dbReference type="EC" id="2.3.1.30" evidence="2"/>
<dbReference type="NCBIfam" id="TIGR01172">
    <property type="entry name" value="cysE"/>
    <property type="match status" value="1"/>
</dbReference>
<evidence type="ECO:0000256" key="1">
    <source>
        <dbReference type="ARBA" id="ARBA00007274"/>
    </source>
</evidence>
<comment type="similarity">
    <text evidence="1">Belongs to the transferase hexapeptide repeat family.</text>
</comment>
<dbReference type="GO" id="GO:0009001">
    <property type="term" value="F:serine O-acetyltransferase activity"/>
    <property type="evidence" value="ECO:0007669"/>
    <property type="project" value="UniProtKB-EC"/>
</dbReference>
<organism evidence="8 9">
    <name type="scientific">Caenispirillum bisanense</name>
    <dbReference type="NCBI Taxonomy" id="414052"/>
    <lineage>
        <taxon>Bacteria</taxon>
        <taxon>Pseudomonadati</taxon>
        <taxon>Pseudomonadota</taxon>
        <taxon>Alphaproteobacteria</taxon>
        <taxon>Rhodospirillales</taxon>
        <taxon>Novispirillaceae</taxon>
        <taxon>Caenispirillum</taxon>
    </lineage>
</organism>
<keyword evidence="4 8" id="KW-0808">Transferase</keyword>
<dbReference type="InterPro" id="IPR053376">
    <property type="entry name" value="Serine_acetyltransferase"/>
</dbReference>
<dbReference type="CDD" id="cd03354">
    <property type="entry name" value="LbH_SAT"/>
    <property type="match status" value="1"/>
</dbReference>
<dbReference type="InterPro" id="IPR011004">
    <property type="entry name" value="Trimer_LpxA-like_sf"/>
</dbReference>
<dbReference type="FunFam" id="2.160.10.10:FF:000007">
    <property type="entry name" value="Serine acetyltransferase"/>
    <property type="match status" value="1"/>
</dbReference>
<keyword evidence="9" id="KW-1185">Reference proteome</keyword>
<dbReference type="Gene3D" id="1.10.3130.10">
    <property type="entry name" value="serine acetyltransferase, domain 1"/>
    <property type="match status" value="1"/>
</dbReference>
<reference evidence="9" key="1">
    <citation type="submission" date="2017-09" db="EMBL/GenBank/DDBJ databases">
        <authorList>
            <person name="Varghese N."/>
            <person name="Submissions S."/>
        </authorList>
    </citation>
    <scope>NUCLEOTIDE SEQUENCE [LARGE SCALE GENOMIC DNA]</scope>
    <source>
        <strain evidence="9">USBA 140</strain>
    </source>
</reference>
<sequence length="275" mass="28685">MDAILARDPAARSRLEVFLCYPGFHAIATHRATHWLWGKGFRLTARFLSHVAKIFTGVEIHPGAKIGRRVFIDHATGVVIGETAEVGDDVTLYQGVTLGGTSLHKGKRHPTLGAGVIVGSGAQILGPHTVGEGARVGANAVVLDEVPPGVTVVGIPARMVMRKPKGIEEDFCAYGLPTEHLPDPVVRTMDGLRAQISALMDRVETLERERAGGAPATGAVAAAGRIPRLPQVVADNSDSDKTAAEESSVSGSDAASPSGARDEEDRRAASGGGQA</sequence>
<evidence type="ECO:0000256" key="6">
    <source>
        <dbReference type="ARBA" id="ARBA00049486"/>
    </source>
</evidence>
<dbReference type="Gene3D" id="2.160.10.10">
    <property type="entry name" value="Hexapeptide repeat proteins"/>
    <property type="match status" value="1"/>
</dbReference>